<dbReference type="GO" id="GO:0004156">
    <property type="term" value="F:dihydropteroate synthase activity"/>
    <property type="evidence" value="ECO:0007669"/>
    <property type="project" value="UniProtKB-EC"/>
</dbReference>
<evidence type="ECO:0000259" key="9">
    <source>
        <dbReference type="PROSITE" id="PS50972"/>
    </source>
</evidence>
<dbReference type="InterPro" id="IPR011005">
    <property type="entry name" value="Dihydropteroate_synth-like_sf"/>
</dbReference>
<dbReference type="PANTHER" id="PTHR20941">
    <property type="entry name" value="FOLATE SYNTHESIS PROTEINS"/>
    <property type="match status" value="1"/>
</dbReference>
<dbReference type="NCBIfam" id="TIGR01496">
    <property type="entry name" value="DHPS"/>
    <property type="match status" value="1"/>
</dbReference>
<dbReference type="EC" id="2.5.1.15" evidence="4"/>
<dbReference type="RefSeq" id="WP_079557875.1">
    <property type="nucleotide sequence ID" value="NZ_CP021904.1"/>
</dbReference>
<proteinExistence type="predicted"/>
<evidence type="ECO:0000313" key="11">
    <source>
        <dbReference type="Proteomes" id="UP000191055"/>
    </source>
</evidence>
<evidence type="ECO:0000256" key="7">
    <source>
        <dbReference type="ARBA" id="ARBA00022842"/>
    </source>
</evidence>
<feature type="domain" description="Pterin-binding" evidence="9">
    <location>
        <begin position="36"/>
        <end position="289"/>
    </location>
</feature>
<gene>
    <name evidence="10" type="ORF">SAMN03080601_02147</name>
</gene>
<dbReference type="EMBL" id="FUYV01000012">
    <property type="protein sequence ID" value="SKC17164.1"/>
    <property type="molecule type" value="Genomic_DNA"/>
</dbReference>
<comment type="catalytic activity">
    <reaction evidence="1">
        <text>(7,8-dihydropterin-6-yl)methyl diphosphate + 4-aminobenzoate = 7,8-dihydropteroate + diphosphate</text>
        <dbReference type="Rhea" id="RHEA:19949"/>
        <dbReference type="ChEBI" id="CHEBI:17836"/>
        <dbReference type="ChEBI" id="CHEBI:17839"/>
        <dbReference type="ChEBI" id="CHEBI:33019"/>
        <dbReference type="ChEBI" id="CHEBI:72950"/>
        <dbReference type="EC" id="2.5.1.15"/>
    </reaction>
</comment>
<dbReference type="OrthoDB" id="9811744at2"/>
<evidence type="ECO:0000256" key="4">
    <source>
        <dbReference type="ARBA" id="ARBA00012458"/>
    </source>
</evidence>
<evidence type="ECO:0000256" key="8">
    <source>
        <dbReference type="ARBA" id="ARBA00022909"/>
    </source>
</evidence>
<organism evidence="10 11">
    <name type="scientific">Alkalitalea saponilacus</name>
    <dbReference type="NCBI Taxonomy" id="889453"/>
    <lineage>
        <taxon>Bacteria</taxon>
        <taxon>Pseudomonadati</taxon>
        <taxon>Bacteroidota</taxon>
        <taxon>Bacteroidia</taxon>
        <taxon>Marinilabiliales</taxon>
        <taxon>Marinilabiliaceae</taxon>
        <taxon>Alkalitalea</taxon>
    </lineage>
</organism>
<evidence type="ECO:0000256" key="2">
    <source>
        <dbReference type="ARBA" id="ARBA00001946"/>
    </source>
</evidence>
<keyword evidence="11" id="KW-1185">Reference proteome</keyword>
<dbReference type="KEGG" id="asx:CDL62_17565"/>
<comment type="cofactor">
    <cofactor evidence="2">
        <name>Mg(2+)</name>
        <dbReference type="ChEBI" id="CHEBI:18420"/>
    </cofactor>
</comment>
<evidence type="ECO:0000256" key="6">
    <source>
        <dbReference type="ARBA" id="ARBA00022723"/>
    </source>
</evidence>
<dbReference type="InterPro" id="IPR006390">
    <property type="entry name" value="DHP_synth_dom"/>
</dbReference>
<accession>A0A1T5H953</accession>
<dbReference type="PANTHER" id="PTHR20941:SF1">
    <property type="entry name" value="FOLIC ACID SYNTHESIS PROTEIN FOL1"/>
    <property type="match status" value="1"/>
</dbReference>
<dbReference type="GO" id="GO:0046872">
    <property type="term" value="F:metal ion binding"/>
    <property type="evidence" value="ECO:0007669"/>
    <property type="project" value="UniProtKB-KW"/>
</dbReference>
<dbReference type="PROSITE" id="PS50972">
    <property type="entry name" value="PTERIN_BINDING"/>
    <property type="match status" value="1"/>
</dbReference>
<keyword evidence="6" id="KW-0479">Metal-binding</keyword>
<dbReference type="Gene3D" id="3.20.20.20">
    <property type="entry name" value="Dihydropteroate synthase-like"/>
    <property type="match status" value="1"/>
</dbReference>
<dbReference type="InterPro" id="IPR045031">
    <property type="entry name" value="DHP_synth-like"/>
</dbReference>
<evidence type="ECO:0000256" key="1">
    <source>
        <dbReference type="ARBA" id="ARBA00000012"/>
    </source>
</evidence>
<keyword evidence="8" id="KW-0289">Folate biosynthesis</keyword>
<dbReference type="GO" id="GO:0046654">
    <property type="term" value="P:tetrahydrofolate biosynthetic process"/>
    <property type="evidence" value="ECO:0007669"/>
    <property type="project" value="TreeGrafter"/>
</dbReference>
<sequence>MDTISKNITAQIETESFLKCKRYINCRGQLMDLSTPAVMGILNATPDSFYSGSRFTGEKEVLQRVEEILLQGGKMVDVGAYSSRPGAEHISEEEEINRLMPVLKSIRQKFPDIIISVDTFRSAVARKAIIEGEADIINDIAGGEMDDQMFATIASLKVPYILMHMQGTPQNMQQSPVYKDVVADVSLWLAKRVDALRTIGVADVIIDPGFGFGKTLNQNYILLNALEELALFELPLLVGLSRKSMIYRYFETDAESALNGTSVLNTIALGKGASILRVHDVKEAVECVKLFTKLKQ</sequence>
<dbReference type="STRING" id="889453.SAMN03080601_02147"/>
<name>A0A1T5H953_9BACT</name>
<dbReference type="CDD" id="cd00739">
    <property type="entry name" value="DHPS"/>
    <property type="match status" value="1"/>
</dbReference>
<dbReference type="AlphaFoldDB" id="A0A1T5H953"/>
<comment type="pathway">
    <text evidence="3">Cofactor biosynthesis; tetrahydrofolate biosynthesis; 7,8-dihydrofolate from 2-amino-4-hydroxy-6-hydroxymethyl-7,8-dihydropteridine diphosphate and 4-aminobenzoate: step 1/2.</text>
</comment>
<dbReference type="Proteomes" id="UP000191055">
    <property type="component" value="Unassembled WGS sequence"/>
</dbReference>
<reference evidence="10 11" key="1">
    <citation type="submission" date="2017-02" db="EMBL/GenBank/DDBJ databases">
        <authorList>
            <person name="Peterson S.W."/>
        </authorList>
    </citation>
    <scope>NUCLEOTIDE SEQUENCE [LARGE SCALE GENOMIC DNA]</scope>
    <source>
        <strain evidence="10 11">DSM 24412</strain>
    </source>
</reference>
<evidence type="ECO:0000256" key="3">
    <source>
        <dbReference type="ARBA" id="ARBA00004763"/>
    </source>
</evidence>
<keyword evidence="5" id="KW-0808">Transferase</keyword>
<dbReference type="GO" id="GO:0005829">
    <property type="term" value="C:cytosol"/>
    <property type="evidence" value="ECO:0007669"/>
    <property type="project" value="TreeGrafter"/>
</dbReference>
<dbReference type="GO" id="GO:0046656">
    <property type="term" value="P:folic acid biosynthetic process"/>
    <property type="evidence" value="ECO:0007669"/>
    <property type="project" value="UniProtKB-KW"/>
</dbReference>
<evidence type="ECO:0000256" key="5">
    <source>
        <dbReference type="ARBA" id="ARBA00022679"/>
    </source>
</evidence>
<keyword evidence="7" id="KW-0460">Magnesium</keyword>
<dbReference type="SUPFAM" id="SSF51717">
    <property type="entry name" value="Dihydropteroate synthetase-like"/>
    <property type="match status" value="1"/>
</dbReference>
<protein>
    <recommendedName>
        <fullName evidence="4">dihydropteroate synthase</fullName>
        <ecNumber evidence="4">2.5.1.15</ecNumber>
    </recommendedName>
</protein>
<dbReference type="InterPro" id="IPR000489">
    <property type="entry name" value="Pterin-binding_dom"/>
</dbReference>
<dbReference type="Pfam" id="PF00809">
    <property type="entry name" value="Pterin_bind"/>
    <property type="match status" value="1"/>
</dbReference>
<evidence type="ECO:0000313" key="10">
    <source>
        <dbReference type="EMBL" id="SKC17164.1"/>
    </source>
</evidence>